<reference evidence="1" key="2">
    <citation type="submission" date="2023-05" db="EMBL/GenBank/DDBJ databases">
        <authorList>
            <consortium name="Lawrence Berkeley National Laboratory"/>
            <person name="Steindorff A."/>
            <person name="Hensen N."/>
            <person name="Bonometti L."/>
            <person name="Westerberg I."/>
            <person name="Brannstrom I.O."/>
            <person name="Guillou S."/>
            <person name="Cros-Aarteil S."/>
            <person name="Calhoun S."/>
            <person name="Haridas S."/>
            <person name="Kuo A."/>
            <person name="Mondo S."/>
            <person name="Pangilinan J."/>
            <person name="Riley R."/>
            <person name="Labutti K."/>
            <person name="Andreopoulos B."/>
            <person name="Lipzen A."/>
            <person name="Chen C."/>
            <person name="Yanf M."/>
            <person name="Daum C."/>
            <person name="Ng V."/>
            <person name="Clum A."/>
            <person name="Ohm R."/>
            <person name="Martin F."/>
            <person name="Silar P."/>
            <person name="Natvig D."/>
            <person name="Lalanne C."/>
            <person name="Gautier V."/>
            <person name="Ament-Velasquez S.L."/>
            <person name="Kruys A."/>
            <person name="Hutchinson M.I."/>
            <person name="Powell A.J."/>
            <person name="Barry K."/>
            <person name="Miller A.N."/>
            <person name="Grigoriev I.V."/>
            <person name="Debuchy R."/>
            <person name="Gladieux P."/>
            <person name="Thoren M.H."/>
            <person name="Johannesson H."/>
        </authorList>
    </citation>
    <scope>NUCLEOTIDE SEQUENCE</scope>
    <source>
        <strain evidence="1">CBS 508.74</strain>
    </source>
</reference>
<dbReference type="RefSeq" id="XP_064675047.1">
    <property type="nucleotide sequence ID" value="XM_064809559.1"/>
</dbReference>
<reference evidence="1" key="1">
    <citation type="journal article" date="2023" name="Mol. Phylogenet. Evol.">
        <title>Genome-scale phylogeny and comparative genomics of the fungal order Sordariales.</title>
        <authorList>
            <person name="Hensen N."/>
            <person name="Bonometti L."/>
            <person name="Westerberg I."/>
            <person name="Brannstrom I.O."/>
            <person name="Guillou S."/>
            <person name="Cros-Aarteil S."/>
            <person name="Calhoun S."/>
            <person name="Haridas S."/>
            <person name="Kuo A."/>
            <person name="Mondo S."/>
            <person name="Pangilinan J."/>
            <person name="Riley R."/>
            <person name="LaButti K."/>
            <person name="Andreopoulos B."/>
            <person name="Lipzen A."/>
            <person name="Chen C."/>
            <person name="Yan M."/>
            <person name="Daum C."/>
            <person name="Ng V."/>
            <person name="Clum A."/>
            <person name="Steindorff A."/>
            <person name="Ohm R.A."/>
            <person name="Martin F."/>
            <person name="Silar P."/>
            <person name="Natvig D.O."/>
            <person name="Lalanne C."/>
            <person name="Gautier V."/>
            <person name="Ament-Velasquez S.L."/>
            <person name="Kruys A."/>
            <person name="Hutchinson M.I."/>
            <person name="Powell A.J."/>
            <person name="Barry K."/>
            <person name="Miller A.N."/>
            <person name="Grigoriev I.V."/>
            <person name="Debuchy R."/>
            <person name="Gladieux P."/>
            <person name="Hiltunen Thoren M."/>
            <person name="Johannesson H."/>
        </authorList>
    </citation>
    <scope>NUCLEOTIDE SEQUENCE</scope>
    <source>
        <strain evidence="1">CBS 508.74</strain>
    </source>
</reference>
<evidence type="ECO:0000313" key="2">
    <source>
        <dbReference type="Proteomes" id="UP001302812"/>
    </source>
</evidence>
<evidence type="ECO:0000313" key="1">
    <source>
        <dbReference type="EMBL" id="KAK4117477.1"/>
    </source>
</evidence>
<comment type="caution">
    <text evidence="1">The sequence shown here is derived from an EMBL/GenBank/DDBJ whole genome shotgun (WGS) entry which is preliminary data.</text>
</comment>
<keyword evidence="2" id="KW-1185">Reference proteome</keyword>
<dbReference type="AlphaFoldDB" id="A0AAN6TN48"/>
<protein>
    <submittedName>
        <fullName evidence="1">Uncharacterized protein</fullName>
    </submittedName>
</protein>
<dbReference type="EMBL" id="MU853332">
    <property type="protein sequence ID" value="KAK4117477.1"/>
    <property type="molecule type" value="Genomic_DNA"/>
</dbReference>
<gene>
    <name evidence="1" type="ORF">N656DRAFT_40904</name>
</gene>
<organism evidence="1 2">
    <name type="scientific">Canariomyces notabilis</name>
    <dbReference type="NCBI Taxonomy" id="2074819"/>
    <lineage>
        <taxon>Eukaryota</taxon>
        <taxon>Fungi</taxon>
        <taxon>Dikarya</taxon>
        <taxon>Ascomycota</taxon>
        <taxon>Pezizomycotina</taxon>
        <taxon>Sordariomycetes</taxon>
        <taxon>Sordariomycetidae</taxon>
        <taxon>Sordariales</taxon>
        <taxon>Chaetomiaceae</taxon>
        <taxon>Canariomyces</taxon>
    </lineage>
</organism>
<name>A0AAN6TN48_9PEZI</name>
<proteinExistence type="predicted"/>
<dbReference type="Proteomes" id="UP001302812">
    <property type="component" value="Unassembled WGS sequence"/>
</dbReference>
<accession>A0AAN6TN48</accession>
<dbReference type="GeneID" id="89933683"/>
<sequence>MEFSRRMGRELLEAGRVNDWTRPDDWPACSLDWDSLECRTVYEAMIRWLSFSSFTCSRAGLSCRRLFRQTTESILVKHRAAFVRVHGRHRTSVPSVVIGVQGCCDSGPKRGPDVSADSTLNLKRRCTCLKNGTQHPMHERHLILSLYGTPAGPPTL</sequence>